<dbReference type="SUPFAM" id="SSF53254">
    <property type="entry name" value="Phosphoglycerate mutase-like"/>
    <property type="match status" value="1"/>
</dbReference>
<gene>
    <name evidence="3" type="ORF">DCC39_01630</name>
</gene>
<feature type="active site" description="Proton donor/acceptor" evidence="1">
    <location>
        <position position="83"/>
    </location>
</feature>
<keyword evidence="4" id="KW-1185">Reference proteome</keyword>
<reference evidence="3 4" key="1">
    <citation type="submission" date="2018-04" db="EMBL/GenBank/DDBJ databases">
        <title>Camelliibacillus theae gen. nov., sp. nov., isolated from Pu'er tea.</title>
        <authorList>
            <person name="Niu L."/>
        </authorList>
    </citation>
    <scope>NUCLEOTIDE SEQUENCE [LARGE SCALE GENOMIC DNA]</scope>
    <source>
        <strain evidence="3 4">T8</strain>
    </source>
</reference>
<organism evidence="3 4">
    <name type="scientific">Pueribacillus theae</name>
    <dbReference type="NCBI Taxonomy" id="2171751"/>
    <lineage>
        <taxon>Bacteria</taxon>
        <taxon>Bacillati</taxon>
        <taxon>Bacillota</taxon>
        <taxon>Bacilli</taxon>
        <taxon>Bacillales</taxon>
        <taxon>Bacillaceae</taxon>
        <taxon>Pueribacillus</taxon>
    </lineage>
</organism>
<dbReference type="AlphaFoldDB" id="A0A2U1K6M4"/>
<comment type="caution">
    <text evidence="3">The sequence shown here is derived from an EMBL/GenBank/DDBJ whole genome shotgun (WGS) entry which is preliminary data.</text>
</comment>
<dbReference type="EMBL" id="QCZG01000002">
    <property type="protein sequence ID" value="PWA13177.1"/>
    <property type="molecule type" value="Genomic_DNA"/>
</dbReference>
<evidence type="ECO:0000256" key="2">
    <source>
        <dbReference type="PIRSR" id="PIRSR613078-2"/>
    </source>
</evidence>
<dbReference type="InterPro" id="IPR050275">
    <property type="entry name" value="PGM_Phosphatase"/>
</dbReference>
<dbReference type="RefSeq" id="WP_116553138.1">
    <property type="nucleotide sequence ID" value="NZ_QCZG01000002.1"/>
</dbReference>
<dbReference type="Proteomes" id="UP000245998">
    <property type="component" value="Unassembled WGS sequence"/>
</dbReference>
<dbReference type="PIRSF" id="PIRSF000709">
    <property type="entry name" value="6PFK_2-Ptase"/>
    <property type="match status" value="1"/>
</dbReference>
<feature type="binding site" evidence="2">
    <location>
        <position position="62"/>
    </location>
    <ligand>
        <name>substrate</name>
    </ligand>
</feature>
<evidence type="ECO:0000313" key="3">
    <source>
        <dbReference type="EMBL" id="PWA13177.1"/>
    </source>
</evidence>
<dbReference type="Pfam" id="PF00300">
    <property type="entry name" value="His_Phos_1"/>
    <property type="match status" value="1"/>
</dbReference>
<name>A0A2U1K6M4_9BACI</name>
<dbReference type="OrthoDB" id="9782128at2"/>
<feature type="active site" description="Tele-phosphohistidine intermediate" evidence="1">
    <location>
        <position position="8"/>
    </location>
</feature>
<dbReference type="PANTHER" id="PTHR48100:SF59">
    <property type="entry name" value="ADENOSYLCOBALAMIN_ALPHA-RIBAZOLE PHOSPHATASE"/>
    <property type="match status" value="1"/>
</dbReference>
<sequence>MEINLIRHLPTEWNNHGYLQGKRDISVSFPLNNETLKEIQKNKNTLDKLAPFDCVFASSLKRTKETAKVYGFDCLTIDPLLDELDFGDFEGKTKDVLLKAYGNKWLKTPLDLVLGESLVGFQRRIITFLTKYRKLDSILIFGHGSWARALLSFIENGNIQHMNQLTVENNKLIQLEIHHSKLFSLSGEG</sequence>
<dbReference type="GO" id="GO:0016791">
    <property type="term" value="F:phosphatase activity"/>
    <property type="evidence" value="ECO:0007669"/>
    <property type="project" value="TreeGrafter"/>
</dbReference>
<feature type="binding site" evidence="2">
    <location>
        <position position="94"/>
    </location>
    <ligand>
        <name>substrate</name>
    </ligand>
</feature>
<dbReference type="PANTHER" id="PTHR48100">
    <property type="entry name" value="BROAD-SPECIFICITY PHOSPHATASE YOR283W-RELATED"/>
    <property type="match status" value="1"/>
</dbReference>
<dbReference type="GO" id="GO:0005737">
    <property type="term" value="C:cytoplasm"/>
    <property type="evidence" value="ECO:0007669"/>
    <property type="project" value="TreeGrafter"/>
</dbReference>
<protein>
    <submittedName>
        <fullName evidence="3">Histidine phosphatase family protein</fullName>
    </submittedName>
</protein>
<evidence type="ECO:0000313" key="4">
    <source>
        <dbReference type="Proteomes" id="UP000245998"/>
    </source>
</evidence>
<dbReference type="InterPro" id="IPR029033">
    <property type="entry name" value="His_PPase_superfam"/>
</dbReference>
<dbReference type="Gene3D" id="3.40.50.1240">
    <property type="entry name" value="Phosphoglycerate mutase-like"/>
    <property type="match status" value="1"/>
</dbReference>
<dbReference type="InterPro" id="IPR013078">
    <property type="entry name" value="His_Pase_superF_clade-1"/>
</dbReference>
<evidence type="ECO:0000256" key="1">
    <source>
        <dbReference type="PIRSR" id="PIRSR613078-1"/>
    </source>
</evidence>
<dbReference type="CDD" id="cd07067">
    <property type="entry name" value="HP_PGM_like"/>
    <property type="match status" value="1"/>
</dbReference>
<proteinExistence type="predicted"/>
<feature type="binding site" evidence="2">
    <location>
        <begin position="7"/>
        <end position="14"/>
    </location>
    <ligand>
        <name>substrate</name>
    </ligand>
</feature>
<accession>A0A2U1K6M4</accession>